<accession>A0A8H3BRQ4</accession>
<dbReference type="AlphaFoldDB" id="A0A8H3BRQ4"/>
<reference evidence="1" key="1">
    <citation type="submission" date="2021-01" db="EMBL/GenBank/DDBJ databases">
        <authorList>
            <person name="Kaushik A."/>
        </authorList>
    </citation>
    <scope>NUCLEOTIDE SEQUENCE</scope>
    <source>
        <strain evidence="1">AG1-1C</strain>
    </source>
</reference>
<sequence>SSSSSRARCARTRLLLLIPLGIIPGPKQPKDFNSFLLPFVEEALEQARGFRTFDITMGNHFTLRAHPVFISGDMQAIKHMIEMKGVNAKCPCRACELTAIYLSDAKTYYIPLSKPHNNPDAIPDDRTNPKFDPSETSFDPLNLPLRTHNRIQQQLAEMDAAPTKKQYENLAKEYGLTGHSILDRIPSIQRPDSYPHEFMHLFLLNHGPDLVALWTGTFSSIGVRLAARPKKQPKHLRLHSFDHFRIFKHTSNAFALNTGLSGLSILGQLYFEADSPKSFTTITWSFFA</sequence>
<comment type="caution">
    <text evidence="1">The sequence shown here is derived from an EMBL/GenBank/DDBJ whole genome shotgun (WGS) entry which is preliminary data.</text>
</comment>
<evidence type="ECO:0000313" key="1">
    <source>
        <dbReference type="EMBL" id="CAE6464532.1"/>
    </source>
</evidence>
<evidence type="ECO:0000313" key="2">
    <source>
        <dbReference type="Proteomes" id="UP000663846"/>
    </source>
</evidence>
<name>A0A8H3BRQ4_9AGAM</name>
<dbReference type="Proteomes" id="UP000663846">
    <property type="component" value="Unassembled WGS sequence"/>
</dbReference>
<organism evidence="1 2">
    <name type="scientific">Rhizoctonia solani</name>
    <dbReference type="NCBI Taxonomy" id="456999"/>
    <lineage>
        <taxon>Eukaryota</taxon>
        <taxon>Fungi</taxon>
        <taxon>Dikarya</taxon>
        <taxon>Basidiomycota</taxon>
        <taxon>Agaricomycotina</taxon>
        <taxon>Agaricomycetes</taxon>
        <taxon>Cantharellales</taxon>
        <taxon>Ceratobasidiaceae</taxon>
        <taxon>Rhizoctonia</taxon>
    </lineage>
</organism>
<dbReference type="EMBL" id="CAJMWS010000809">
    <property type="protein sequence ID" value="CAE6464532.1"/>
    <property type="molecule type" value="Genomic_DNA"/>
</dbReference>
<protein>
    <recommendedName>
        <fullName evidence="3">Transposase family Tnp2 protein</fullName>
    </recommendedName>
</protein>
<proteinExistence type="predicted"/>
<feature type="non-terminal residue" evidence="1">
    <location>
        <position position="1"/>
    </location>
</feature>
<evidence type="ECO:0008006" key="3">
    <source>
        <dbReference type="Google" id="ProtNLM"/>
    </source>
</evidence>
<gene>
    <name evidence="1" type="ORF">RDB_LOCUS164710</name>
</gene>